<dbReference type="Proteomes" id="UP000240988">
    <property type="component" value="Unassembled WGS sequence"/>
</dbReference>
<sequence length="223" mass="22922">MRPFWIGAALAVVATACGHAQAPRPSAHPTTSAHGTVVNPANIRRVVRDMPPGYESITGIPSGVSPRAIWSRDADATAKPQQCAVLADPGSDRDQTAQGVSASGPGGVVDAIVVSLPGPVDLDANVVAACGQWSMTAARTTIGVHLTDPPRIDGADTVGMVSDIKSSVESGAEIDSRTYTFVAYLGNYYAFTTLTTDPGSALPALPPQFAADLLVKTVSTLRG</sequence>
<feature type="region of interest" description="Disordered" evidence="1">
    <location>
        <begin position="21"/>
        <end position="40"/>
    </location>
</feature>
<organism evidence="4 5">
    <name type="scientific">Mycobacterium rhizamassiliense</name>
    <dbReference type="NCBI Taxonomy" id="1841860"/>
    <lineage>
        <taxon>Bacteria</taxon>
        <taxon>Bacillati</taxon>
        <taxon>Actinomycetota</taxon>
        <taxon>Actinomycetes</taxon>
        <taxon>Mycobacteriales</taxon>
        <taxon>Mycobacteriaceae</taxon>
        <taxon>Mycobacterium</taxon>
    </lineage>
</organism>
<dbReference type="Pfam" id="PF18702">
    <property type="entry name" value="DUF5642"/>
    <property type="match status" value="1"/>
</dbReference>
<proteinExistence type="predicted"/>
<evidence type="ECO:0000259" key="3">
    <source>
        <dbReference type="Pfam" id="PF18702"/>
    </source>
</evidence>
<feature type="signal peptide" evidence="2">
    <location>
        <begin position="1"/>
        <end position="22"/>
    </location>
</feature>
<dbReference type="RefSeq" id="WP_077088129.1">
    <property type="nucleotide sequence ID" value="NZ_LT721901.1"/>
</dbReference>
<dbReference type="InterPro" id="IPR041313">
    <property type="entry name" value="DUF5642"/>
</dbReference>
<name>A0A2U3NUS1_9MYCO</name>
<evidence type="ECO:0000256" key="2">
    <source>
        <dbReference type="SAM" id="SignalP"/>
    </source>
</evidence>
<keyword evidence="2" id="KW-0732">Signal</keyword>
<feature type="chain" id="PRO_5038346594" description="DUF5642 domain-containing protein" evidence="2">
    <location>
        <begin position="23"/>
        <end position="223"/>
    </location>
</feature>
<dbReference type="EMBL" id="FUFA01000004">
    <property type="protein sequence ID" value="SPM35260.1"/>
    <property type="molecule type" value="Genomic_DNA"/>
</dbReference>
<protein>
    <recommendedName>
        <fullName evidence="3">DUF5642 domain-containing protein</fullName>
    </recommendedName>
</protein>
<feature type="domain" description="DUF5642" evidence="3">
    <location>
        <begin position="39"/>
        <end position="222"/>
    </location>
</feature>
<dbReference type="PROSITE" id="PS51257">
    <property type="entry name" value="PROKAR_LIPOPROTEIN"/>
    <property type="match status" value="1"/>
</dbReference>
<evidence type="ECO:0000313" key="5">
    <source>
        <dbReference type="Proteomes" id="UP000240988"/>
    </source>
</evidence>
<dbReference type="OrthoDB" id="4641260at2"/>
<evidence type="ECO:0000313" key="4">
    <source>
        <dbReference type="EMBL" id="SPM35260.1"/>
    </source>
</evidence>
<keyword evidence="5" id="KW-1185">Reference proteome</keyword>
<evidence type="ECO:0000256" key="1">
    <source>
        <dbReference type="SAM" id="MobiDB-lite"/>
    </source>
</evidence>
<gene>
    <name evidence="4" type="ORF">MRAB57_3083</name>
</gene>
<dbReference type="STRING" id="1841860.GCA_900157375_03085"/>
<reference evidence="4 5" key="1">
    <citation type="submission" date="2017-01" db="EMBL/GenBank/DDBJ databases">
        <authorList>
            <consortium name="Urmite Genomes"/>
        </authorList>
    </citation>
    <scope>NUCLEOTIDE SEQUENCE [LARGE SCALE GENOMIC DNA]</scope>
    <source>
        <strain evidence="4 5">AB57</strain>
    </source>
</reference>
<accession>A0A2U3NUS1</accession>
<dbReference type="AlphaFoldDB" id="A0A2U3NUS1"/>